<dbReference type="PANTHER" id="PTHR43540:SF1">
    <property type="entry name" value="ISOCHORISMATASE HYDROLASE"/>
    <property type="match status" value="1"/>
</dbReference>
<dbReference type="Pfam" id="PF00857">
    <property type="entry name" value="Isochorismatase"/>
    <property type="match status" value="1"/>
</dbReference>
<evidence type="ECO:0000259" key="2">
    <source>
        <dbReference type="Pfam" id="PF00857"/>
    </source>
</evidence>
<evidence type="ECO:0000256" key="1">
    <source>
        <dbReference type="ARBA" id="ARBA00022801"/>
    </source>
</evidence>
<reference evidence="3 4" key="1">
    <citation type="submission" date="2021-01" db="EMBL/GenBank/DDBJ databases">
        <title>Sequencing the genomes of 1000 actinobacteria strains.</title>
        <authorList>
            <person name="Klenk H.-P."/>
        </authorList>
    </citation>
    <scope>NUCLEOTIDE SEQUENCE [LARGE SCALE GENOMIC DNA]</scope>
    <source>
        <strain evidence="3 4">DSM 18239</strain>
    </source>
</reference>
<dbReference type="Proteomes" id="UP000732378">
    <property type="component" value="Unassembled WGS sequence"/>
</dbReference>
<evidence type="ECO:0000313" key="4">
    <source>
        <dbReference type="Proteomes" id="UP000732378"/>
    </source>
</evidence>
<dbReference type="EMBL" id="JAFBBZ010000001">
    <property type="protein sequence ID" value="MBM7507475.1"/>
    <property type="molecule type" value="Genomic_DNA"/>
</dbReference>
<sequence>MTRQRTGAPLVIGPDAALVVVDVQEGFDEPWWGPRDNPACDDNVAALLEAFATTGRPLVYVQHSSLSPESPLFPGQPGHALKEHLEGFEPALLVTKQVNSAFHGSPDLDAWLRGEGIGEVVVCGITTNHCCETTARVAGNLGYAVTFVLDATHTFDRTGPDGTTLTAAELARATATNLHGEFATVVSTAEVLEALDQPSS</sequence>
<gene>
    <name evidence="3" type="ORF">JOE61_001289</name>
</gene>
<dbReference type="InterPro" id="IPR050272">
    <property type="entry name" value="Isochorismatase-like_hydrls"/>
</dbReference>
<name>A0ABS2M8F8_9ACTN</name>
<feature type="domain" description="Isochorismatase-like" evidence="2">
    <location>
        <begin position="16"/>
        <end position="161"/>
    </location>
</feature>
<dbReference type="PANTHER" id="PTHR43540">
    <property type="entry name" value="PEROXYUREIDOACRYLATE/UREIDOACRYLATE AMIDOHYDROLASE-RELATED"/>
    <property type="match status" value="1"/>
</dbReference>
<organism evidence="3 4">
    <name type="scientific">Nocardioides salarius</name>
    <dbReference type="NCBI Taxonomy" id="374513"/>
    <lineage>
        <taxon>Bacteria</taxon>
        <taxon>Bacillati</taxon>
        <taxon>Actinomycetota</taxon>
        <taxon>Actinomycetes</taxon>
        <taxon>Propionibacteriales</taxon>
        <taxon>Nocardioidaceae</taxon>
        <taxon>Nocardioides</taxon>
    </lineage>
</organism>
<dbReference type="RefSeq" id="WP_307822847.1">
    <property type="nucleotide sequence ID" value="NZ_JACDTV010000012.1"/>
</dbReference>
<dbReference type="CDD" id="cd01014">
    <property type="entry name" value="nicotinamidase_related"/>
    <property type="match status" value="1"/>
</dbReference>
<accession>A0ABS2M8F8</accession>
<protein>
    <submittedName>
        <fullName evidence="3">Nicotinamidase-related amidase</fullName>
    </submittedName>
</protein>
<evidence type="ECO:0000313" key="3">
    <source>
        <dbReference type="EMBL" id="MBM7507475.1"/>
    </source>
</evidence>
<proteinExistence type="predicted"/>
<keyword evidence="1" id="KW-0378">Hydrolase</keyword>
<dbReference type="Gene3D" id="3.40.50.850">
    <property type="entry name" value="Isochorismatase-like"/>
    <property type="match status" value="1"/>
</dbReference>
<dbReference type="SUPFAM" id="SSF52499">
    <property type="entry name" value="Isochorismatase-like hydrolases"/>
    <property type="match status" value="1"/>
</dbReference>
<comment type="caution">
    <text evidence="3">The sequence shown here is derived from an EMBL/GenBank/DDBJ whole genome shotgun (WGS) entry which is preliminary data.</text>
</comment>
<dbReference type="InterPro" id="IPR000868">
    <property type="entry name" value="Isochorismatase-like_dom"/>
</dbReference>
<dbReference type="InterPro" id="IPR036380">
    <property type="entry name" value="Isochorismatase-like_sf"/>
</dbReference>
<keyword evidence="4" id="KW-1185">Reference proteome</keyword>